<proteinExistence type="predicted"/>
<evidence type="ECO:0000259" key="1">
    <source>
        <dbReference type="Pfam" id="PF03050"/>
    </source>
</evidence>
<dbReference type="Pfam" id="PF03050">
    <property type="entry name" value="DDE_Tnp_IS66"/>
    <property type="match status" value="1"/>
</dbReference>
<evidence type="ECO:0000313" key="3">
    <source>
        <dbReference type="Proteomes" id="UP000238071"/>
    </source>
</evidence>
<evidence type="ECO:0000313" key="2">
    <source>
        <dbReference type="EMBL" id="PPK71577.1"/>
    </source>
</evidence>
<keyword evidence="3" id="KW-1185">Reference proteome</keyword>
<sequence>MPGLIDTPAVGLLTSVMINKFLDHLRLYRLEQIAARDGVNLSRSTLADWVG</sequence>
<dbReference type="Proteomes" id="UP000238071">
    <property type="component" value="Unassembled WGS sequence"/>
</dbReference>
<organism evidence="2 3">
    <name type="scientific">Methylobacter tundripaludum</name>
    <dbReference type="NCBI Taxonomy" id="173365"/>
    <lineage>
        <taxon>Bacteria</taxon>
        <taxon>Pseudomonadati</taxon>
        <taxon>Pseudomonadota</taxon>
        <taxon>Gammaproteobacteria</taxon>
        <taxon>Methylococcales</taxon>
        <taxon>Methylococcaceae</taxon>
        <taxon>Methylobacter</taxon>
    </lineage>
</organism>
<dbReference type="InterPro" id="IPR004291">
    <property type="entry name" value="Transposase_IS66_central"/>
</dbReference>
<dbReference type="AlphaFoldDB" id="A0A2S6H2C4"/>
<dbReference type="EMBL" id="PTIY01000007">
    <property type="protein sequence ID" value="PPK71577.1"/>
    <property type="molecule type" value="Genomic_DNA"/>
</dbReference>
<gene>
    <name evidence="2" type="ORF">B0F88_107101</name>
</gene>
<feature type="domain" description="Transposase IS66 central" evidence="1">
    <location>
        <begin position="9"/>
        <end position="51"/>
    </location>
</feature>
<accession>A0A2S6H2C4</accession>
<protein>
    <submittedName>
        <fullName evidence="2">Transposase IS66 family protein</fullName>
    </submittedName>
</protein>
<reference evidence="2 3" key="1">
    <citation type="submission" date="2018-02" db="EMBL/GenBank/DDBJ databases">
        <title>Subsurface microbial communities from deep shales in Ohio and West Virginia, USA.</title>
        <authorList>
            <person name="Wrighton K."/>
        </authorList>
    </citation>
    <scope>NUCLEOTIDE SEQUENCE [LARGE SCALE GENOMIC DNA]</scope>
    <source>
        <strain evidence="2 3">OWC-G53F</strain>
    </source>
</reference>
<name>A0A2S6H2C4_9GAMM</name>
<comment type="caution">
    <text evidence="2">The sequence shown here is derived from an EMBL/GenBank/DDBJ whole genome shotgun (WGS) entry which is preliminary data.</text>
</comment>